<evidence type="ECO:0000313" key="1">
    <source>
        <dbReference type="EMBL" id="JAE17458.1"/>
    </source>
</evidence>
<dbReference type="EMBL" id="GBRH01180438">
    <property type="protein sequence ID" value="JAE17458.1"/>
    <property type="molecule type" value="Transcribed_RNA"/>
</dbReference>
<proteinExistence type="predicted"/>
<organism evidence="1">
    <name type="scientific">Arundo donax</name>
    <name type="common">Giant reed</name>
    <name type="synonym">Donax arundinaceus</name>
    <dbReference type="NCBI Taxonomy" id="35708"/>
    <lineage>
        <taxon>Eukaryota</taxon>
        <taxon>Viridiplantae</taxon>
        <taxon>Streptophyta</taxon>
        <taxon>Embryophyta</taxon>
        <taxon>Tracheophyta</taxon>
        <taxon>Spermatophyta</taxon>
        <taxon>Magnoliopsida</taxon>
        <taxon>Liliopsida</taxon>
        <taxon>Poales</taxon>
        <taxon>Poaceae</taxon>
        <taxon>PACMAD clade</taxon>
        <taxon>Arundinoideae</taxon>
        <taxon>Arundineae</taxon>
        <taxon>Arundo</taxon>
    </lineage>
</organism>
<accession>A0A0A9G9U5</accession>
<reference evidence="1" key="1">
    <citation type="submission" date="2014-09" db="EMBL/GenBank/DDBJ databases">
        <authorList>
            <person name="Magalhaes I.L.F."/>
            <person name="Oliveira U."/>
            <person name="Santos F.R."/>
            <person name="Vidigal T.H.D.A."/>
            <person name="Brescovit A.D."/>
            <person name="Santos A.J."/>
        </authorList>
    </citation>
    <scope>NUCLEOTIDE SEQUENCE</scope>
    <source>
        <tissue evidence="1">Shoot tissue taken approximately 20 cm above the soil surface</tissue>
    </source>
</reference>
<reference evidence="1" key="2">
    <citation type="journal article" date="2015" name="Data Brief">
        <title>Shoot transcriptome of the giant reed, Arundo donax.</title>
        <authorList>
            <person name="Barrero R.A."/>
            <person name="Guerrero F.D."/>
            <person name="Moolhuijzen P."/>
            <person name="Goolsby J.A."/>
            <person name="Tidwell J."/>
            <person name="Bellgard S.E."/>
            <person name="Bellgard M.I."/>
        </authorList>
    </citation>
    <scope>NUCLEOTIDE SEQUENCE</scope>
    <source>
        <tissue evidence="1">Shoot tissue taken approximately 20 cm above the soil surface</tissue>
    </source>
</reference>
<name>A0A0A9G9U5_ARUDO</name>
<dbReference type="AlphaFoldDB" id="A0A0A9G9U5"/>
<sequence length="33" mass="3733">MSQTSTSNNLPTRPTNLVTLISWHNPRGNRIII</sequence>
<protein>
    <submittedName>
        <fullName evidence="1">Uncharacterized protein</fullName>
    </submittedName>
</protein>